<dbReference type="PANTHER" id="PTHR43245">
    <property type="entry name" value="BIFUNCTIONAL POLYMYXIN RESISTANCE PROTEIN ARNA"/>
    <property type="match status" value="1"/>
</dbReference>
<evidence type="ECO:0000313" key="2">
    <source>
        <dbReference type="EMBL" id="KAA8486795.1"/>
    </source>
</evidence>
<dbReference type="RefSeq" id="WP_141813976.1">
    <property type="nucleotide sequence ID" value="NZ_VFPL01000001.1"/>
</dbReference>
<dbReference type="SUPFAM" id="SSF51735">
    <property type="entry name" value="NAD(P)-binding Rossmann-fold domains"/>
    <property type="match status" value="1"/>
</dbReference>
<dbReference type="OrthoDB" id="9801785at2"/>
<dbReference type="EMBL" id="VWNE01000001">
    <property type="protein sequence ID" value="KAA8486795.1"/>
    <property type="molecule type" value="Genomic_DNA"/>
</dbReference>
<accession>A0A5M9HJW4</accession>
<evidence type="ECO:0000259" key="1">
    <source>
        <dbReference type="Pfam" id="PF01370"/>
    </source>
</evidence>
<dbReference type="PANTHER" id="PTHR43245:SF23">
    <property type="entry name" value="NAD(P)-BINDING DOMAIN-CONTAINING PROTEIN"/>
    <property type="match status" value="1"/>
</dbReference>
<sequence length="363" mass="39809">MKILITGNMGYVGPGVVSQLRAAFPDSILIGYDMAYFATCLTNADVLPESKLDVQLMGDVREMPAEVLEGVDVVVHLAAISNDPMGNQYEDITMEVNYKSSLRIARLAKRAGVRAFIFASSCSVYGAGQDDAKAEGALLNPLTAYARSKESTEKALKQIAGDGFTVTCLRFATACGMSPRLRLDLVLNDFVASAVASGKITILSDGSPWRPLIHVRDMARAIEWAIGRPSIEETEFLAVNAGSNEWNYQIKDLAEAVAAVIPGIALSINKDAAPDKRSYRVNFDLFKSLAPNHQPLYLLHQTVVDLYEALVAMGFKNADFRDSRLMRLKVLTDLQNSKLVNSDLRWSDRSSKTEFSHSVIHNI</sequence>
<comment type="caution">
    <text evidence="2">The sequence shown here is derived from an EMBL/GenBank/DDBJ whole genome shotgun (WGS) entry which is preliminary data.</text>
</comment>
<feature type="domain" description="NAD-dependent epimerase/dehydratase" evidence="1">
    <location>
        <begin position="3"/>
        <end position="230"/>
    </location>
</feature>
<dbReference type="InterPro" id="IPR050177">
    <property type="entry name" value="Lipid_A_modif_metabolic_enz"/>
</dbReference>
<evidence type="ECO:0000313" key="3">
    <source>
        <dbReference type="Proteomes" id="UP000322918"/>
    </source>
</evidence>
<proteinExistence type="predicted"/>
<organism evidence="2 3">
    <name type="scientific">Arcticibacter tournemirensis</name>
    <dbReference type="NCBI Taxonomy" id="699437"/>
    <lineage>
        <taxon>Bacteria</taxon>
        <taxon>Pseudomonadati</taxon>
        <taxon>Bacteroidota</taxon>
        <taxon>Sphingobacteriia</taxon>
        <taxon>Sphingobacteriales</taxon>
        <taxon>Sphingobacteriaceae</taxon>
        <taxon>Arcticibacter</taxon>
    </lineage>
</organism>
<gene>
    <name evidence="2" type="ORF">F1649_00865</name>
</gene>
<name>A0A5M9HJW4_9SPHI</name>
<dbReference type="Proteomes" id="UP000322918">
    <property type="component" value="Unassembled WGS sequence"/>
</dbReference>
<dbReference type="InterPro" id="IPR001509">
    <property type="entry name" value="Epimerase_deHydtase"/>
</dbReference>
<dbReference type="CDD" id="cd08946">
    <property type="entry name" value="SDR_e"/>
    <property type="match status" value="1"/>
</dbReference>
<dbReference type="Gene3D" id="3.40.50.720">
    <property type="entry name" value="NAD(P)-binding Rossmann-like Domain"/>
    <property type="match status" value="1"/>
</dbReference>
<keyword evidence="3" id="KW-1185">Reference proteome</keyword>
<dbReference type="InterPro" id="IPR036291">
    <property type="entry name" value="NAD(P)-bd_dom_sf"/>
</dbReference>
<dbReference type="Pfam" id="PF01370">
    <property type="entry name" value="Epimerase"/>
    <property type="match status" value="1"/>
</dbReference>
<dbReference type="AlphaFoldDB" id="A0A5M9HJW4"/>
<protein>
    <submittedName>
        <fullName evidence="2">SDR family oxidoreductase</fullName>
    </submittedName>
</protein>
<reference evidence="2 3" key="1">
    <citation type="submission" date="2019-09" db="EMBL/GenBank/DDBJ databases">
        <title>Pararcticibacter amylolyticus gen. nov., sp. nov., isolated from a rottenly hemp rope, and reclassification of Pedobacter tournemirensis as Pararcticibacter tournemirensis comb. nov.</title>
        <authorList>
            <person name="Cai Y."/>
        </authorList>
    </citation>
    <scope>NUCLEOTIDE SEQUENCE [LARGE SCALE GENOMIC DNA]</scope>
    <source>
        <strain evidence="2 3">TF5-37.2-LB10</strain>
    </source>
</reference>